<protein>
    <submittedName>
        <fullName evidence="1">Uncharacterized protein</fullName>
    </submittedName>
</protein>
<evidence type="ECO:0000313" key="2">
    <source>
        <dbReference type="Proteomes" id="UP001164250"/>
    </source>
</evidence>
<dbReference type="EMBL" id="CM047907">
    <property type="protein sequence ID" value="KAJ0083705.1"/>
    <property type="molecule type" value="Genomic_DNA"/>
</dbReference>
<comment type="caution">
    <text evidence="1">The sequence shown here is derived from an EMBL/GenBank/DDBJ whole genome shotgun (WGS) entry which is preliminary data.</text>
</comment>
<keyword evidence="2" id="KW-1185">Reference proteome</keyword>
<accession>A0ACC1A862</accession>
<organism evidence="1 2">
    <name type="scientific">Pistacia atlantica</name>
    <dbReference type="NCBI Taxonomy" id="434234"/>
    <lineage>
        <taxon>Eukaryota</taxon>
        <taxon>Viridiplantae</taxon>
        <taxon>Streptophyta</taxon>
        <taxon>Embryophyta</taxon>
        <taxon>Tracheophyta</taxon>
        <taxon>Spermatophyta</taxon>
        <taxon>Magnoliopsida</taxon>
        <taxon>eudicotyledons</taxon>
        <taxon>Gunneridae</taxon>
        <taxon>Pentapetalae</taxon>
        <taxon>rosids</taxon>
        <taxon>malvids</taxon>
        <taxon>Sapindales</taxon>
        <taxon>Anacardiaceae</taxon>
        <taxon>Pistacia</taxon>
    </lineage>
</organism>
<sequence length="100" mass="11117">MENPFSSLTVKATSGSPHSSESPTVTITRSHITNVVEIEVGNFFIKTKATMVPITQKDSQVHNHGITQENCFAHLDLNFKFYALSGDVMTFWAKVMQVIT</sequence>
<proteinExistence type="predicted"/>
<dbReference type="Proteomes" id="UP001164250">
    <property type="component" value="Chromosome 11"/>
</dbReference>
<gene>
    <name evidence="1" type="ORF">Patl1_30452</name>
</gene>
<evidence type="ECO:0000313" key="1">
    <source>
        <dbReference type="EMBL" id="KAJ0083705.1"/>
    </source>
</evidence>
<reference evidence="2" key="1">
    <citation type="journal article" date="2023" name="G3 (Bethesda)">
        <title>Genome assembly and association tests identify interacting loci associated with vigor, precocity, and sex in interspecific pistachio rootstocks.</title>
        <authorList>
            <person name="Palmer W."/>
            <person name="Jacygrad E."/>
            <person name="Sagayaradj S."/>
            <person name="Cavanaugh K."/>
            <person name="Han R."/>
            <person name="Bertier L."/>
            <person name="Beede B."/>
            <person name="Kafkas S."/>
            <person name="Golino D."/>
            <person name="Preece J."/>
            <person name="Michelmore R."/>
        </authorList>
    </citation>
    <scope>NUCLEOTIDE SEQUENCE [LARGE SCALE GENOMIC DNA]</scope>
</reference>
<name>A0ACC1A862_9ROSI</name>